<keyword evidence="1" id="KW-1133">Transmembrane helix</keyword>
<dbReference type="KEGG" id="tae:TepiRe1_1001"/>
<sequence>MKKAIIAMLLMAIFMVGGGGIVSIVFTSLLGGGTEQSYIYPLYGAAIVLTGIIVGATQIVISEIRELKENLKDK</sequence>
<dbReference type="AlphaFoldDB" id="F4LXI6"/>
<keyword evidence="1" id="KW-0812">Transmembrane</keyword>
<dbReference type="RefSeq" id="WP_013778011.1">
    <property type="nucleotide sequence ID" value="NC_015519.1"/>
</dbReference>
<dbReference type="EMBL" id="HF563609">
    <property type="protein sequence ID" value="CCP25722.1"/>
    <property type="molecule type" value="Genomic_DNA"/>
</dbReference>
<keyword evidence="3" id="KW-1185">Reference proteome</keyword>
<accession>F4LXI6</accession>
<feature type="transmembrane region" description="Helical" evidence="1">
    <location>
        <begin position="38"/>
        <end position="61"/>
    </location>
</feature>
<proteinExistence type="predicted"/>
<accession>L0S1R2</accession>
<protein>
    <submittedName>
        <fullName evidence="2">Uncharacterized protein</fullName>
    </submittedName>
</protein>
<evidence type="ECO:0000313" key="3">
    <source>
        <dbReference type="Proteomes" id="UP000010802"/>
    </source>
</evidence>
<dbReference type="eggNOG" id="ENOG502ZV2S">
    <property type="taxonomic scope" value="Bacteria"/>
</dbReference>
<dbReference type="Proteomes" id="UP000010802">
    <property type="component" value="Chromosome"/>
</dbReference>
<dbReference type="PATRIC" id="fig|1209989.3.peg.1104"/>
<feature type="transmembrane region" description="Helical" evidence="1">
    <location>
        <begin position="7"/>
        <end position="26"/>
    </location>
</feature>
<organism evidence="2 3">
    <name type="scientific">Tepidanaerobacter acetatoxydans (strain DSM 21804 / JCM 16047 / Re1)</name>
    <dbReference type="NCBI Taxonomy" id="1209989"/>
    <lineage>
        <taxon>Bacteria</taxon>
        <taxon>Bacillati</taxon>
        <taxon>Bacillota</taxon>
        <taxon>Clostridia</taxon>
        <taxon>Thermosediminibacterales</taxon>
        <taxon>Tepidanaerobacteraceae</taxon>
        <taxon>Tepidanaerobacter</taxon>
    </lineage>
</organism>
<gene>
    <name evidence="2" type="ordered locus">TEPIRE1_1001</name>
</gene>
<dbReference type="KEGG" id="tep:TepRe1_0921"/>
<name>F4LXI6_TEPAE</name>
<evidence type="ECO:0000256" key="1">
    <source>
        <dbReference type="SAM" id="Phobius"/>
    </source>
</evidence>
<evidence type="ECO:0000313" key="2">
    <source>
        <dbReference type="EMBL" id="CCP25722.1"/>
    </source>
</evidence>
<dbReference type="HOGENOM" id="CLU_200614_0_0_9"/>
<reference evidence="3" key="1">
    <citation type="journal article" date="2013" name="Genome Announc.">
        <title>First genome sequence of a syntrophic acetate-oxidizing bacterium, Tepidanaerobacter acetatoxydans strain Re1.</title>
        <authorList>
            <person name="Manzoor S."/>
            <person name="Bongcam-Rudloff E."/>
            <person name="Schnurer A."/>
            <person name="Muller B."/>
        </authorList>
    </citation>
    <scope>NUCLEOTIDE SEQUENCE [LARGE SCALE GENOMIC DNA]</scope>
    <source>
        <strain evidence="3">Re1</strain>
    </source>
</reference>
<keyword evidence="1" id="KW-0472">Membrane</keyword>